<protein>
    <submittedName>
        <fullName evidence="2">Uncharacterized protein</fullName>
    </submittedName>
</protein>
<dbReference type="InterPro" id="IPR013538">
    <property type="entry name" value="ASHA1/2-like_C"/>
</dbReference>
<dbReference type="EMBL" id="JAEUBD010001571">
    <property type="protein sequence ID" value="KAH3658976.1"/>
    <property type="molecule type" value="Genomic_DNA"/>
</dbReference>
<dbReference type="GO" id="GO:0006457">
    <property type="term" value="P:protein folding"/>
    <property type="evidence" value="ECO:0007669"/>
    <property type="project" value="EnsemblFungi"/>
</dbReference>
<dbReference type="PANTHER" id="PTHR13009">
    <property type="entry name" value="HEAT SHOCK PROTEIN 90 HSP90 CO-CHAPERONE AHA-1"/>
    <property type="match status" value="1"/>
</dbReference>
<dbReference type="SMART" id="SM01000">
    <property type="entry name" value="Aha1_N"/>
    <property type="match status" value="1"/>
</dbReference>
<dbReference type="AlphaFoldDB" id="A0A1B7SQW6"/>
<dbReference type="SUPFAM" id="SSF103111">
    <property type="entry name" value="Activator of Hsp90 ATPase, Aha1"/>
    <property type="match status" value="1"/>
</dbReference>
<dbReference type="InterPro" id="IPR015310">
    <property type="entry name" value="AHSA1-like_N"/>
</dbReference>
<dbReference type="Gene3D" id="3.30.530.20">
    <property type="match status" value="1"/>
</dbReference>
<dbReference type="GO" id="GO:0006606">
    <property type="term" value="P:protein import into nucleus"/>
    <property type="evidence" value="ECO:0007669"/>
    <property type="project" value="EnsemblFungi"/>
</dbReference>
<sequence>MAVQNPNNWHWVDKNCIDWAAQWCKRKLVGTSAGSSPKVSVVALKKLEGDVEVCQRKGKIFSIYDLKLELSFESDNSEKSKGTISIPELAYDTEHHDFQFDITFDKPTGSSEEDSIRSLIRSKLVEELRNKLSTFTNDLISENASDIQVDKSQVNSTYTAANQEKTLTKTVVKESTTFNKGNSVQNAKTTTAVSPADSSRVPKYNTSDLNFSTTFNTSAEQLYLTLLLPERVAAWTRSAPQIEPKEGTEFQLFGGNIQGKILELQENKNIKMLWRLRDWKEGHYTELELTFNEGAGETEMAVSFKGVPIGDEELVRNNFENYYITSIKVTFGFGAVL</sequence>
<dbReference type="GO" id="GO:0051087">
    <property type="term" value="F:protein-folding chaperone binding"/>
    <property type="evidence" value="ECO:0007669"/>
    <property type="project" value="EnsemblFungi"/>
</dbReference>
<proteinExistence type="inferred from homology"/>
<dbReference type="CDD" id="cd08892">
    <property type="entry name" value="SRPBCC_Aha1"/>
    <property type="match status" value="1"/>
</dbReference>
<dbReference type="PANTHER" id="PTHR13009:SF22">
    <property type="entry name" value="LD43819P"/>
    <property type="match status" value="1"/>
</dbReference>
<dbReference type="GO" id="GO:0005634">
    <property type="term" value="C:nucleus"/>
    <property type="evidence" value="ECO:0007669"/>
    <property type="project" value="EnsemblFungi"/>
</dbReference>
<organism evidence="2 3">
    <name type="scientific">Ogataea polymorpha</name>
    <dbReference type="NCBI Taxonomy" id="460523"/>
    <lineage>
        <taxon>Eukaryota</taxon>
        <taxon>Fungi</taxon>
        <taxon>Dikarya</taxon>
        <taxon>Ascomycota</taxon>
        <taxon>Saccharomycotina</taxon>
        <taxon>Pichiomycetes</taxon>
        <taxon>Pichiales</taxon>
        <taxon>Pichiaceae</taxon>
        <taxon>Ogataea</taxon>
    </lineage>
</organism>
<dbReference type="Pfam" id="PF08327">
    <property type="entry name" value="AHSA1"/>
    <property type="match status" value="1"/>
</dbReference>
<dbReference type="RefSeq" id="XP_018213534.1">
    <property type="nucleotide sequence ID" value="XM_018356791.1"/>
</dbReference>
<keyword evidence="3" id="KW-1185">Reference proteome</keyword>
<evidence type="ECO:0000313" key="3">
    <source>
        <dbReference type="Proteomes" id="UP000788993"/>
    </source>
</evidence>
<dbReference type="Pfam" id="PF09229">
    <property type="entry name" value="Aha1_N"/>
    <property type="match status" value="1"/>
</dbReference>
<dbReference type="GO" id="GO:0005829">
    <property type="term" value="C:cytosol"/>
    <property type="evidence" value="ECO:0007669"/>
    <property type="project" value="TreeGrafter"/>
</dbReference>
<reference evidence="2" key="2">
    <citation type="submission" date="2021-01" db="EMBL/GenBank/DDBJ databases">
        <authorList>
            <person name="Schikora-Tamarit M.A."/>
        </authorList>
    </citation>
    <scope>NUCLEOTIDE SEQUENCE</scope>
    <source>
        <strain evidence="2">NCAIM Y.01608</strain>
    </source>
</reference>
<dbReference type="InterPro" id="IPR036338">
    <property type="entry name" value="Aha1"/>
</dbReference>
<comment type="similarity">
    <text evidence="1">Belongs to the AHA1 family.</text>
</comment>
<dbReference type="Gene3D" id="3.15.10.20">
    <property type="entry name" value="Activator of Hsp90 ATPase Aha1, N-terminal domain"/>
    <property type="match status" value="1"/>
</dbReference>
<evidence type="ECO:0000256" key="1">
    <source>
        <dbReference type="ARBA" id="ARBA00006817"/>
    </source>
</evidence>
<dbReference type="GO" id="GO:0001671">
    <property type="term" value="F:ATPase activator activity"/>
    <property type="evidence" value="ECO:0007669"/>
    <property type="project" value="EnsemblFungi"/>
</dbReference>
<accession>A0A1B7SQW6</accession>
<comment type="caution">
    <text evidence="2">The sequence shown here is derived from an EMBL/GenBank/DDBJ whole genome shotgun (WGS) entry which is preliminary data.</text>
</comment>
<evidence type="ECO:0000313" key="2">
    <source>
        <dbReference type="EMBL" id="KAH3658976.1"/>
    </source>
</evidence>
<dbReference type="Proteomes" id="UP000788993">
    <property type="component" value="Unassembled WGS sequence"/>
</dbReference>
<name>A0A1B7SQW6_9ASCO</name>
<dbReference type="SUPFAM" id="SSF55961">
    <property type="entry name" value="Bet v1-like"/>
    <property type="match status" value="1"/>
</dbReference>
<reference evidence="2" key="1">
    <citation type="journal article" date="2021" name="Open Biol.">
        <title>Shared evolutionary footprints suggest mitochondrial oxidative damage underlies multiple complex I losses in fungi.</title>
        <authorList>
            <person name="Schikora-Tamarit M.A."/>
            <person name="Marcet-Houben M."/>
            <person name="Nosek J."/>
            <person name="Gabaldon T."/>
        </authorList>
    </citation>
    <scope>NUCLEOTIDE SEQUENCE</scope>
    <source>
        <strain evidence="2">NCAIM Y.01608</strain>
    </source>
</reference>
<dbReference type="InterPro" id="IPR023393">
    <property type="entry name" value="START-like_dom_sf"/>
</dbReference>
<gene>
    <name evidence="2" type="ORF">OGATHE_006702</name>
</gene>